<dbReference type="Proteomes" id="UP000182229">
    <property type="component" value="Unassembled WGS sequence"/>
</dbReference>
<accession>A0A1L9BAW9</accession>
<keyword evidence="1" id="KW-0812">Transmembrane</keyword>
<dbReference type="Pfam" id="PF11104">
    <property type="entry name" value="PilM_2"/>
    <property type="match status" value="1"/>
</dbReference>
<organism evidence="2 3">
    <name type="scientific">Cystobacter ferrugineus</name>
    <dbReference type="NCBI Taxonomy" id="83449"/>
    <lineage>
        <taxon>Bacteria</taxon>
        <taxon>Pseudomonadati</taxon>
        <taxon>Myxococcota</taxon>
        <taxon>Myxococcia</taxon>
        <taxon>Myxococcales</taxon>
        <taxon>Cystobacterineae</taxon>
        <taxon>Archangiaceae</taxon>
        <taxon>Cystobacter</taxon>
    </lineage>
</organism>
<dbReference type="InterPro" id="IPR005883">
    <property type="entry name" value="PilM"/>
</dbReference>
<name>A0A1L9BAW9_9BACT</name>
<dbReference type="RefSeq" id="WP_071899588.1">
    <property type="nucleotide sequence ID" value="NZ_MPIN01000004.1"/>
</dbReference>
<proteinExistence type="predicted"/>
<gene>
    <name evidence="2" type="ORF">BON30_18085</name>
</gene>
<protein>
    <submittedName>
        <fullName evidence="2">General secretion pathway protein GspL</fullName>
    </submittedName>
</protein>
<keyword evidence="1" id="KW-0472">Membrane</keyword>
<dbReference type="AlphaFoldDB" id="A0A1L9BAW9"/>
<dbReference type="InterPro" id="IPR050696">
    <property type="entry name" value="FtsA/MreB"/>
</dbReference>
<dbReference type="STRING" id="83449.BON30_18085"/>
<keyword evidence="1" id="KW-1133">Transmembrane helix</keyword>
<dbReference type="SUPFAM" id="SSF53067">
    <property type="entry name" value="Actin-like ATPase domain"/>
    <property type="match status" value="2"/>
</dbReference>
<evidence type="ECO:0000313" key="2">
    <source>
        <dbReference type="EMBL" id="OJH39416.1"/>
    </source>
</evidence>
<dbReference type="CDD" id="cd24049">
    <property type="entry name" value="ASKHA_NBD_PilM"/>
    <property type="match status" value="1"/>
</dbReference>
<feature type="transmembrane region" description="Helical" evidence="1">
    <location>
        <begin position="364"/>
        <end position="384"/>
    </location>
</feature>
<dbReference type="Gene3D" id="3.30.1490.300">
    <property type="match status" value="1"/>
</dbReference>
<dbReference type="EMBL" id="MPIN01000004">
    <property type="protein sequence ID" value="OJH39416.1"/>
    <property type="molecule type" value="Genomic_DNA"/>
</dbReference>
<evidence type="ECO:0000256" key="1">
    <source>
        <dbReference type="SAM" id="Phobius"/>
    </source>
</evidence>
<keyword evidence="3" id="KW-1185">Reference proteome</keyword>
<reference evidence="2 3" key="2">
    <citation type="submission" date="2016-12" db="EMBL/GenBank/DDBJ databases">
        <title>Draft Genome Sequence of Cystobacter ferrugineus Strain Cbfe23.</title>
        <authorList>
            <person name="Akbar S."/>
            <person name="Dowd S.E."/>
            <person name="Stevens D.C."/>
        </authorList>
    </citation>
    <scope>NUCLEOTIDE SEQUENCE [LARGE SCALE GENOMIC DNA]</scope>
    <source>
        <strain evidence="2 3">Cbfe23</strain>
    </source>
</reference>
<dbReference type="InterPro" id="IPR043129">
    <property type="entry name" value="ATPase_NBD"/>
</dbReference>
<dbReference type="PANTHER" id="PTHR32432:SF3">
    <property type="entry name" value="ETHANOLAMINE UTILIZATION PROTEIN EUTJ"/>
    <property type="match status" value="1"/>
</dbReference>
<evidence type="ECO:0000313" key="3">
    <source>
        <dbReference type="Proteomes" id="UP000182229"/>
    </source>
</evidence>
<comment type="caution">
    <text evidence="2">The sequence shown here is derived from an EMBL/GenBank/DDBJ whole genome shotgun (WGS) entry which is preliminary data.</text>
</comment>
<dbReference type="PANTHER" id="PTHR32432">
    <property type="entry name" value="CELL DIVISION PROTEIN FTSA-RELATED"/>
    <property type="match status" value="1"/>
</dbReference>
<dbReference type="OrthoDB" id="1926201at2"/>
<sequence>MARILGLDLGSHAVKGLLLDTSTRGAAVKAFVEVRRAAEGDRQETLRQALRALLEHQELGNPDQVVVALPGPTLATHQLSLPFTDPKRIEATIPFEVESQIPFDLGEAIYDYQIASQVKDKGSELLVGVVRREELATLMGLLNEVGVDPRVVTHPGITYQNLLLQQGVDEETVAIVDIGHERTTLAIGRPGMGVEFARTFSGGGLNLSRALATEFQTPLPEAQHWKETHGALASAAQAQGPDGERAAAAFVRGLQPVLRELRPSFKAFTARTRRQVTAVLVCGGTARMPGIAEQLTRDLGIPTKVVTLPQEAAAAVPAGQQSLAAQAYSLALRGQASGAKAPRFNLRRGEFAFKGDYDYLKDKMGLLASFGVTLLLLLIASGVVRNSVLARREAQVDKVLCDVTQRILGSCEKNYDIALNRLKGVESPAAALPKLSAVNLLAELTQRVPADVPVTFDRIDIDLERISVRGVTDSSKQIDTIAAALKGHRCFKEVKEGKVEKTREGNKVSFRLDIQVQCAEQLQASEG</sequence>
<dbReference type="Gene3D" id="3.30.420.40">
    <property type="match status" value="2"/>
</dbReference>
<reference evidence="3" key="1">
    <citation type="submission" date="2016-11" db="EMBL/GenBank/DDBJ databases">
        <authorList>
            <person name="Shukria A."/>
            <person name="Stevens D.C."/>
        </authorList>
    </citation>
    <scope>NUCLEOTIDE SEQUENCE [LARGE SCALE GENOMIC DNA]</scope>
    <source>
        <strain evidence="3">Cbfe23</strain>
    </source>
</reference>